<dbReference type="Proteomes" id="UP001596302">
    <property type="component" value="Unassembled WGS sequence"/>
</dbReference>
<dbReference type="EMBL" id="JBHSQW010000035">
    <property type="protein sequence ID" value="MFC5995988.1"/>
    <property type="molecule type" value="Genomic_DNA"/>
</dbReference>
<dbReference type="InterPro" id="IPR022536">
    <property type="entry name" value="EspC"/>
</dbReference>
<proteinExistence type="predicted"/>
<name>A0ABW1J585_9PSEU</name>
<reference evidence="2" key="1">
    <citation type="journal article" date="2019" name="Int. J. Syst. Evol. Microbiol.">
        <title>The Global Catalogue of Microorganisms (GCM) 10K type strain sequencing project: providing services to taxonomists for standard genome sequencing and annotation.</title>
        <authorList>
            <consortium name="The Broad Institute Genomics Platform"/>
            <consortium name="The Broad Institute Genome Sequencing Center for Infectious Disease"/>
            <person name="Wu L."/>
            <person name="Ma J."/>
        </authorList>
    </citation>
    <scope>NUCLEOTIDE SEQUENCE [LARGE SCALE GENOMIC DNA]</scope>
    <source>
        <strain evidence="2">CCM 8391</strain>
    </source>
</reference>
<sequence length="99" mass="10228">MSGGFTVDLAELGTHAGQVDAVANRLATAADAGRPLSRDAYGLIGQIFADAAAETAARSSVLVRVMARAATLIADGVRCSGTSYAATERSNVARFREIR</sequence>
<accession>A0ABW1J585</accession>
<dbReference type="Pfam" id="PF10824">
    <property type="entry name" value="T7SS_ESX_EspC"/>
    <property type="match status" value="1"/>
</dbReference>
<protein>
    <submittedName>
        <fullName evidence="1">Type VII secretion target</fullName>
    </submittedName>
</protein>
<evidence type="ECO:0000313" key="2">
    <source>
        <dbReference type="Proteomes" id="UP001596302"/>
    </source>
</evidence>
<evidence type="ECO:0000313" key="1">
    <source>
        <dbReference type="EMBL" id="MFC5995988.1"/>
    </source>
</evidence>
<gene>
    <name evidence="1" type="ORF">ACFQE5_17420</name>
</gene>
<keyword evidence="2" id="KW-1185">Reference proteome</keyword>
<dbReference type="RefSeq" id="WP_379586411.1">
    <property type="nucleotide sequence ID" value="NZ_JBHSQW010000035.1"/>
</dbReference>
<organism evidence="1 2">
    <name type="scientific">Pseudonocardia hispaniensis</name>
    <dbReference type="NCBI Taxonomy" id="904933"/>
    <lineage>
        <taxon>Bacteria</taxon>
        <taxon>Bacillati</taxon>
        <taxon>Actinomycetota</taxon>
        <taxon>Actinomycetes</taxon>
        <taxon>Pseudonocardiales</taxon>
        <taxon>Pseudonocardiaceae</taxon>
        <taxon>Pseudonocardia</taxon>
    </lineage>
</organism>
<comment type="caution">
    <text evidence="1">The sequence shown here is derived from an EMBL/GenBank/DDBJ whole genome shotgun (WGS) entry which is preliminary data.</text>
</comment>